<dbReference type="PANTHER" id="PTHR35010:SF2">
    <property type="entry name" value="BLL4672 PROTEIN"/>
    <property type="match status" value="1"/>
</dbReference>
<dbReference type="EMBL" id="BSTI01000005">
    <property type="protein sequence ID" value="GLY65895.1"/>
    <property type="molecule type" value="Genomic_DNA"/>
</dbReference>
<dbReference type="PANTHER" id="PTHR35010">
    <property type="entry name" value="BLL4672 PROTEIN-RELATED"/>
    <property type="match status" value="1"/>
</dbReference>
<comment type="caution">
    <text evidence="2">The sequence shown here is derived from an EMBL/GenBank/DDBJ whole genome shotgun (WGS) entry which is preliminary data.</text>
</comment>
<feature type="domain" description="MmyB-like transcription regulator ligand binding" evidence="1">
    <location>
        <begin position="2"/>
        <end position="88"/>
    </location>
</feature>
<protein>
    <recommendedName>
        <fullName evidence="1">MmyB-like transcription regulator ligand binding domain-containing protein</fullName>
    </recommendedName>
</protein>
<dbReference type="Gene3D" id="3.30.450.180">
    <property type="match status" value="1"/>
</dbReference>
<dbReference type="Proteomes" id="UP001165136">
    <property type="component" value="Unassembled WGS sequence"/>
</dbReference>
<sequence>MTAARYPDDPDLTELVGELTLNSKEFASLWAAHPVQKCIPPSRAFHHPLVGAMTLTNEVMELAQDEGQRMALFAAAPGSSSAAALRLLADLSAAPARDRTQVPASD</sequence>
<organism evidence="2 3">
    <name type="scientific">Amycolatopsis taiwanensis</name>
    <dbReference type="NCBI Taxonomy" id="342230"/>
    <lineage>
        <taxon>Bacteria</taxon>
        <taxon>Bacillati</taxon>
        <taxon>Actinomycetota</taxon>
        <taxon>Actinomycetes</taxon>
        <taxon>Pseudonocardiales</taxon>
        <taxon>Pseudonocardiaceae</taxon>
        <taxon>Amycolatopsis</taxon>
    </lineage>
</organism>
<reference evidence="2" key="1">
    <citation type="submission" date="2023-03" db="EMBL/GenBank/DDBJ databases">
        <title>Amycolatopsis taiwanensis NBRC 103393.</title>
        <authorList>
            <person name="Ichikawa N."/>
            <person name="Sato H."/>
            <person name="Tonouchi N."/>
        </authorList>
    </citation>
    <scope>NUCLEOTIDE SEQUENCE</scope>
    <source>
        <strain evidence="2">NBRC 103393</strain>
    </source>
</reference>
<accession>A0A9W6QZW7</accession>
<gene>
    <name evidence="2" type="ORF">Atai01_25140</name>
</gene>
<dbReference type="AlphaFoldDB" id="A0A9W6QZW7"/>
<dbReference type="Pfam" id="PF17765">
    <property type="entry name" value="MLTR_LBD"/>
    <property type="match status" value="1"/>
</dbReference>
<dbReference type="InterPro" id="IPR041413">
    <property type="entry name" value="MLTR_LBD"/>
</dbReference>
<evidence type="ECO:0000313" key="3">
    <source>
        <dbReference type="Proteomes" id="UP001165136"/>
    </source>
</evidence>
<evidence type="ECO:0000313" key="2">
    <source>
        <dbReference type="EMBL" id="GLY65895.1"/>
    </source>
</evidence>
<name>A0A9W6QZW7_9PSEU</name>
<evidence type="ECO:0000259" key="1">
    <source>
        <dbReference type="Pfam" id="PF17765"/>
    </source>
</evidence>
<proteinExistence type="predicted"/>
<keyword evidence="3" id="KW-1185">Reference proteome</keyword>